<dbReference type="Proteomes" id="UP000242351">
    <property type="component" value="Unassembled WGS sequence"/>
</dbReference>
<dbReference type="SUPFAM" id="SSF51735">
    <property type="entry name" value="NAD(P)-binding Rossmann-fold domains"/>
    <property type="match status" value="1"/>
</dbReference>
<dbReference type="InterPro" id="IPR036291">
    <property type="entry name" value="NAD(P)-bd_dom_sf"/>
</dbReference>
<comment type="caution">
    <text evidence="4">The sequence shown here is derived from an EMBL/GenBank/DDBJ whole genome shotgun (WGS) entry which is preliminary data.</text>
</comment>
<evidence type="ECO:0000259" key="2">
    <source>
        <dbReference type="Pfam" id="PF01370"/>
    </source>
</evidence>
<dbReference type="AlphaFoldDB" id="A0A2H9UN80"/>
<dbReference type="InterPro" id="IPR001509">
    <property type="entry name" value="Epimerase_deHydtase"/>
</dbReference>
<organism evidence="4 5">
    <name type="scientific">Acinetobacter pseudolwoffii</name>
    <dbReference type="NCBI Taxonomy" id="2053287"/>
    <lineage>
        <taxon>Bacteria</taxon>
        <taxon>Pseudomonadati</taxon>
        <taxon>Pseudomonadota</taxon>
        <taxon>Gammaproteobacteria</taxon>
        <taxon>Moraxellales</taxon>
        <taxon>Moraxellaceae</taxon>
        <taxon>Acinetobacter</taxon>
    </lineage>
</organism>
<reference evidence="4 5" key="1">
    <citation type="submission" date="2017-11" db="EMBL/GenBank/DDBJ databases">
        <authorList>
            <person name="Han C.G."/>
        </authorList>
    </citation>
    <scope>NUCLEOTIDE SEQUENCE [LARGE SCALE GENOMIC DNA]</scope>
    <source>
        <strain evidence="4 5">ANC 5347</strain>
    </source>
</reference>
<proteinExistence type="inferred from homology"/>
<dbReference type="Gene3D" id="3.40.50.720">
    <property type="entry name" value="NAD(P)-binding Rossmann-like Domain"/>
    <property type="match status" value="1"/>
</dbReference>
<name>A0A2H9UN80_9GAMM</name>
<dbReference type="Pfam" id="PF08338">
    <property type="entry name" value="DUF1731"/>
    <property type="match status" value="1"/>
</dbReference>
<protein>
    <submittedName>
        <fullName evidence="4">TIGR01777 family protein</fullName>
    </submittedName>
</protein>
<dbReference type="RefSeq" id="WP_100357319.1">
    <property type="nucleotide sequence ID" value="NZ_CP183899.1"/>
</dbReference>
<evidence type="ECO:0000313" key="5">
    <source>
        <dbReference type="Proteomes" id="UP000242351"/>
    </source>
</evidence>
<dbReference type="InterPro" id="IPR010099">
    <property type="entry name" value="SDR39U1"/>
</dbReference>
<sequence length="301" mass="34230">MDKPVVLVTGASGFIGSHLVRFLLERDYRVIGLTRRKNQSEPHPDFHWINQLDELKQPQIDYVINLAGESIGQGRWTAARKKKLLDSRLDTTKQLFDYLEKYQIKPKRIISTSAVGYYGIDPSERWEQVCTEQSPPQDIFMSELCAKWEQLALSYSSQDTKIVRFAVVFGKGGGILPQMLLPIKLNLFGRIGHGRQPVTWVHLEDVLRAIEFLMLETTTGQIFNVVAPEKVSQAQFARTAAQLLKRKPLLPLPACSLKMMLGEQSQLVLNGQYVQPQALQDAGFQFDYPTLKEALHNILKH</sequence>
<dbReference type="PANTHER" id="PTHR11092">
    <property type="entry name" value="SUGAR NUCLEOTIDE EPIMERASE RELATED"/>
    <property type="match status" value="1"/>
</dbReference>
<dbReference type="InterPro" id="IPR013549">
    <property type="entry name" value="DUF1731"/>
</dbReference>
<gene>
    <name evidence="4" type="ORF">CU320_04200</name>
</gene>
<reference evidence="4 5" key="2">
    <citation type="submission" date="2017-12" db="EMBL/GenBank/DDBJ databases">
        <title>Revising the taxonomy of the Acinetobacter lwoffii group: the description of Acinetobacter pseudolwoffii sp. nov. and emended description of Acinetobacter lwoffii.</title>
        <authorList>
            <person name="Nemec A."/>
        </authorList>
    </citation>
    <scope>NUCLEOTIDE SEQUENCE [LARGE SCALE GENOMIC DNA]</scope>
    <source>
        <strain evidence="4 5">ANC 5347</strain>
    </source>
</reference>
<dbReference type="NCBIfam" id="TIGR01777">
    <property type="entry name" value="yfcH"/>
    <property type="match status" value="1"/>
</dbReference>
<comment type="similarity">
    <text evidence="1">Belongs to the NAD(P)-dependent epimerase/dehydratase family. SDR39U1 subfamily.</text>
</comment>
<dbReference type="Pfam" id="PF01370">
    <property type="entry name" value="Epimerase"/>
    <property type="match status" value="1"/>
</dbReference>
<evidence type="ECO:0000259" key="3">
    <source>
        <dbReference type="Pfam" id="PF08338"/>
    </source>
</evidence>
<evidence type="ECO:0000313" key="4">
    <source>
        <dbReference type="EMBL" id="PJI33169.1"/>
    </source>
</evidence>
<feature type="domain" description="NAD-dependent epimerase/dehydratase" evidence="2">
    <location>
        <begin position="6"/>
        <end position="225"/>
    </location>
</feature>
<dbReference type="PANTHER" id="PTHR11092:SF0">
    <property type="entry name" value="EPIMERASE FAMILY PROTEIN SDR39U1"/>
    <property type="match status" value="1"/>
</dbReference>
<evidence type="ECO:0000256" key="1">
    <source>
        <dbReference type="ARBA" id="ARBA00009353"/>
    </source>
</evidence>
<dbReference type="EMBL" id="PGOZ01000003">
    <property type="protein sequence ID" value="PJI33169.1"/>
    <property type="molecule type" value="Genomic_DNA"/>
</dbReference>
<accession>A0A2H9UN80</accession>
<feature type="domain" description="DUF1731" evidence="3">
    <location>
        <begin position="253"/>
        <end position="298"/>
    </location>
</feature>